<organism evidence="3 4">
    <name type="scientific">Corynebacterium propinquum</name>
    <dbReference type="NCBI Taxonomy" id="43769"/>
    <lineage>
        <taxon>Bacteria</taxon>
        <taxon>Bacillati</taxon>
        <taxon>Actinomycetota</taxon>
        <taxon>Actinomycetes</taxon>
        <taxon>Mycobacteriales</taxon>
        <taxon>Corynebacteriaceae</taxon>
        <taxon>Corynebacterium</taxon>
    </lineage>
</organism>
<proteinExistence type="predicted"/>
<dbReference type="GO" id="GO:0016137">
    <property type="term" value="P:glycoside metabolic process"/>
    <property type="evidence" value="ECO:0007669"/>
    <property type="project" value="UniProtKB-ARBA"/>
</dbReference>
<dbReference type="InterPro" id="IPR024078">
    <property type="entry name" value="LmbE-like_dom_sf"/>
</dbReference>
<evidence type="ECO:0000256" key="1">
    <source>
        <dbReference type="ARBA" id="ARBA00022833"/>
    </source>
</evidence>
<dbReference type="Proteomes" id="UP001226160">
    <property type="component" value="Unassembled WGS sequence"/>
</dbReference>
<evidence type="ECO:0000256" key="2">
    <source>
        <dbReference type="SAM" id="MobiDB-lite"/>
    </source>
</evidence>
<feature type="region of interest" description="Disordered" evidence="2">
    <location>
        <begin position="1"/>
        <end position="22"/>
    </location>
</feature>
<keyword evidence="3" id="KW-0378">Hydrolase</keyword>
<dbReference type="SUPFAM" id="SSF102588">
    <property type="entry name" value="LmbE-like"/>
    <property type="match status" value="1"/>
</dbReference>
<dbReference type="PANTHER" id="PTHR12993">
    <property type="entry name" value="N-ACETYLGLUCOSAMINYL-PHOSPHATIDYLINOSITOL DE-N-ACETYLASE-RELATED"/>
    <property type="match status" value="1"/>
</dbReference>
<sequence length="254" mass="28002">MSTKRNHNHSHTRQHGGNSGTALAPLELTDITKVLVVVAHPDDPEYGLSAASHAWIQQEGIEVGYLLLTSGEAGIASMAPEECGPLRADEQRHACQAVGVDSLEILDFPDGHLVYNLELRQAIARKIRQFQPDAIVTLPMGMELPGGLNQADHRVVGLAALDATRDAANPWVFRDMDEPAWSAQQFWIVSDIDSDHIYYVSDDDEQAAISSLACHERYLAELEDHPAANDFIPTVLRGKDRSGPPHVKFKVYRL</sequence>
<feature type="compositionally biased region" description="Basic residues" evidence="2">
    <location>
        <begin position="1"/>
        <end position="14"/>
    </location>
</feature>
<gene>
    <name evidence="3" type="ORF">QPX54_03445</name>
</gene>
<evidence type="ECO:0000313" key="3">
    <source>
        <dbReference type="EMBL" id="MDK4325570.1"/>
    </source>
</evidence>
<dbReference type="GO" id="GO:0016811">
    <property type="term" value="F:hydrolase activity, acting on carbon-nitrogen (but not peptide) bonds, in linear amides"/>
    <property type="evidence" value="ECO:0007669"/>
    <property type="project" value="TreeGrafter"/>
</dbReference>
<dbReference type="EC" id="3.5.1.-" evidence="3"/>
<dbReference type="RefSeq" id="WP_018119944.1">
    <property type="nucleotide sequence ID" value="NZ_CBCRTU010000002.1"/>
</dbReference>
<dbReference type="Gene3D" id="3.40.50.10320">
    <property type="entry name" value="LmbE-like"/>
    <property type="match status" value="1"/>
</dbReference>
<protein>
    <submittedName>
        <fullName evidence="3">PIG-L family deacetylase</fullName>
        <ecNumber evidence="3">3.5.1.-</ecNumber>
    </submittedName>
</protein>
<dbReference type="InterPro" id="IPR003737">
    <property type="entry name" value="GlcNAc_PI_deacetylase-related"/>
</dbReference>
<dbReference type="Pfam" id="PF02585">
    <property type="entry name" value="PIG-L"/>
    <property type="match status" value="1"/>
</dbReference>
<accession>A0AAP4F6I6</accession>
<dbReference type="EMBL" id="JASNVP010000003">
    <property type="protein sequence ID" value="MDK4325570.1"/>
    <property type="molecule type" value="Genomic_DNA"/>
</dbReference>
<dbReference type="AlphaFoldDB" id="A0AAP4F6I6"/>
<comment type="caution">
    <text evidence="3">The sequence shown here is derived from an EMBL/GenBank/DDBJ whole genome shotgun (WGS) entry which is preliminary data.</text>
</comment>
<reference evidence="3" key="1">
    <citation type="submission" date="2023-05" db="EMBL/GenBank/DDBJ databases">
        <title>Metabolic capabilities are highly conserved among human nasal-associated Corynebacterium species in pangenomic analyses.</title>
        <authorList>
            <person name="Tran T.H."/>
            <person name="Roberts A.Q."/>
            <person name="Escapa I.F."/>
            <person name="Gao W."/>
            <person name="Conlan S."/>
            <person name="Kong H."/>
            <person name="Segre J.A."/>
            <person name="Kelly M.S."/>
            <person name="Lemon K.P."/>
        </authorList>
    </citation>
    <scope>NUCLEOTIDE SEQUENCE</scope>
    <source>
        <strain evidence="3">KPL2654</strain>
    </source>
</reference>
<dbReference type="PANTHER" id="PTHR12993:SF28">
    <property type="entry name" value="LMBE FAMILY PROTEIN"/>
    <property type="match status" value="1"/>
</dbReference>
<evidence type="ECO:0000313" key="4">
    <source>
        <dbReference type="Proteomes" id="UP001226160"/>
    </source>
</evidence>
<keyword evidence="1" id="KW-0862">Zinc</keyword>
<dbReference type="GeneID" id="64189171"/>
<name>A0AAP4F6I6_9CORY</name>